<keyword evidence="10 18" id="KW-0808">Transferase</keyword>
<accession>U4PWH8</accession>
<evidence type="ECO:0000256" key="1">
    <source>
        <dbReference type="ARBA" id="ARBA00001698"/>
    </source>
</evidence>
<evidence type="ECO:0000313" key="22">
    <source>
        <dbReference type="Proteomes" id="UP000016944"/>
    </source>
</evidence>
<reference evidence="20" key="2">
    <citation type="submission" date="2013-08" db="EMBL/GenBank/DDBJ databases">
        <authorList>
            <person name="Sundararajan A."/>
        </authorList>
    </citation>
    <scope>NUCLEOTIDE SEQUENCE</scope>
    <source>
        <strain evidence="20">IRBG74</strain>
    </source>
</reference>
<evidence type="ECO:0000256" key="12">
    <source>
        <dbReference type="ARBA" id="ARBA00022695"/>
    </source>
</evidence>
<dbReference type="GO" id="GO:0005886">
    <property type="term" value="C:plasma membrane"/>
    <property type="evidence" value="ECO:0007669"/>
    <property type="project" value="UniProtKB-SubCell"/>
</dbReference>
<keyword evidence="9" id="KW-0444">Lipid biosynthesis</keyword>
<dbReference type="KEGG" id="rir:BN877_I1365"/>
<comment type="catalytic activity">
    <reaction evidence="1 18">
        <text>a 1,2-diacyl-sn-glycero-3-phosphate + CTP + H(+) = a CDP-1,2-diacyl-sn-glycerol + diphosphate</text>
        <dbReference type="Rhea" id="RHEA:16229"/>
        <dbReference type="ChEBI" id="CHEBI:15378"/>
        <dbReference type="ChEBI" id="CHEBI:33019"/>
        <dbReference type="ChEBI" id="CHEBI:37563"/>
        <dbReference type="ChEBI" id="CHEBI:58332"/>
        <dbReference type="ChEBI" id="CHEBI:58608"/>
        <dbReference type="EC" id="2.7.7.41"/>
    </reaction>
</comment>
<dbReference type="Proteomes" id="UP000016944">
    <property type="component" value="Chromosome I"/>
</dbReference>
<dbReference type="PATRIC" id="fig|424182.3.peg.1357"/>
<keyword evidence="12 18" id="KW-0548">Nucleotidyltransferase</keyword>
<comment type="similarity">
    <text evidence="5 18">Belongs to the CDS family.</text>
</comment>
<feature type="transmembrane region" description="Helical" evidence="19">
    <location>
        <begin position="244"/>
        <end position="262"/>
    </location>
</feature>
<keyword evidence="13 19" id="KW-1133">Transmembrane helix</keyword>
<comment type="pathway">
    <text evidence="4">Lipid metabolism.</text>
</comment>
<evidence type="ECO:0000256" key="5">
    <source>
        <dbReference type="ARBA" id="ARBA00010185"/>
    </source>
</evidence>
<dbReference type="PANTHER" id="PTHR46382:SF1">
    <property type="entry name" value="PHOSPHATIDATE CYTIDYLYLTRANSFERASE"/>
    <property type="match status" value="1"/>
</dbReference>
<gene>
    <name evidence="20" type="primary">cdsA</name>
    <name evidence="20" type="ORF">BN877_I1365</name>
    <name evidence="21" type="ORF">FOB41_04020</name>
</gene>
<comment type="subcellular location">
    <subcellularLocation>
        <location evidence="2">Cell membrane</location>
        <topology evidence="2">Multi-pass membrane protein</topology>
    </subcellularLocation>
</comment>
<evidence type="ECO:0000256" key="4">
    <source>
        <dbReference type="ARBA" id="ARBA00005189"/>
    </source>
</evidence>
<evidence type="ECO:0000256" key="10">
    <source>
        <dbReference type="ARBA" id="ARBA00022679"/>
    </source>
</evidence>
<evidence type="ECO:0000256" key="7">
    <source>
        <dbReference type="ARBA" id="ARBA00019373"/>
    </source>
</evidence>
<evidence type="ECO:0000256" key="16">
    <source>
        <dbReference type="ARBA" id="ARBA00023209"/>
    </source>
</evidence>
<dbReference type="AlphaFoldDB" id="A0A1L9CUN9"/>
<evidence type="ECO:0000256" key="8">
    <source>
        <dbReference type="ARBA" id="ARBA00022475"/>
    </source>
</evidence>
<reference evidence="20 22" key="1">
    <citation type="journal article" date="2013" name="Genome Announc.">
        <title>Complete Genome Sequence of the Sesbania Symbiont and Rice Growth-Promoting Endophyte Rhizobium sp. Strain IRBG74.</title>
        <authorList>
            <person name="Crook M.B."/>
            <person name="Mitra S."/>
            <person name="Ane J.M."/>
            <person name="Sadowsky M.J."/>
            <person name="Gyaneshwar P."/>
        </authorList>
    </citation>
    <scope>NUCLEOTIDE SEQUENCE [LARGE SCALE GENOMIC DNA]</scope>
    <source>
        <strain evidence="20 22">IRBG74</strain>
    </source>
</reference>
<sequence>MSRELRLRIVSAIVMAAVILAATWYGGILFRIVAGLLAILIYYEWSTITRMSESNPTGNAWGWFSVAVIAGNTIFGESSLDLPLLSGFTLTAALFPVLRGKNWWLVGGIFYAGLSGISLAAIRGDELTGFVSILFIFAVVWSTDILAYFVGRAIGGPKLAPSISPGKTWSGAIGGAAAAVIGGAAVSMAYHGRISFLVLGLALLLSVFSQIGDLFESFVKRRFQVKDSSHLIPGHGGFMDRVDGLVFACFTVFLIAFVHAAATGDVPGSGGGLLPGF</sequence>
<reference evidence="21 23" key="3">
    <citation type="submission" date="2020-04" db="EMBL/GenBank/DDBJ databases">
        <title>FDA dAtabase for Regulatory Grade micrObial Sequences (FDA-ARGOS): Supporting development and validation of Infectious Disease Dx tests.</title>
        <authorList>
            <person name="Sciortino C."/>
            <person name="Tallon L."/>
            <person name="Sadzewicz L."/>
            <person name="Vavikolanu K."/>
            <person name="Mehta A."/>
            <person name="Aluvathingal J."/>
            <person name="Nadendla S."/>
            <person name="Nandy P."/>
            <person name="Geyer C."/>
            <person name="Yan Y."/>
            <person name="Sichtig H."/>
        </authorList>
    </citation>
    <scope>NUCLEOTIDE SEQUENCE [LARGE SCALE GENOMIC DNA]</scope>
    <source>
        <strain evidence="21 23">FDAARGOS_633</strain>
    </source>
</reference>
<dbReference type="UniPathway" id="UPA00557">
    <property type="reaction ID" value="UER00614"/>
</dbReference>
<feature type="transmembrane region" description="Helical" evidence="19">
    <location>
        <begin position="12"/>
        <end position="43"/>
    </location>
</feature>
<evidence type="ECO:0000256" key="6">
    <source>
        <dbReference type="ARBA" id="ARBA00012487"/>
    </source>
</evidence>
<dbReference type="RefSeq" id="WP_004441563.1">
    <property type="nucleotide sequence ID" value="NC_022535.1"/>
</dbReference>
<comment type="pathway">
    <text evidence="3 18">Phospholipid metabolism; CDP-diacylglycerol biosynthesis; CDP-diacylglycerol from sn-glycerol 3-phosphate: step 3/3.</text>
</comment>
<feature type="transmembrane region" description="Helical" evidence="19">
    <location>
        <begin position="128"/>
        <end position="150"/>
    </location>
</feature>
<organism evidence="20 22">
    <name type="scientific">Agrobacterium pusense</name>
    <dbReference type="NCBI Taxonomy" id="648995"/>
    <lineage>
        <taxon>Bacteria</taxon>
        <taxon>Pseudomonadati</taxon>
        <taxon>Pseudomonadota</taxon>
        <taxon>Alphaproteobacteria</taxon>
        <taxon>Hyphomicrobiales</taxon>
        <taxon>Rhizobiaceae</taxon>
        <taxon>Rhizobium/Agrobacterium group</taxon>
        <taxon>Agrobacterium</taxon>
    </lineage>
</organism>
<dbReference type="PANTHER" id="PTHR46382">
    <property type="entry name" value="PHOSPHATIDATE CYTIDYLYLTRANSFERASE"/>
    <property type="match status" value="1"/>
</dbReference>
<dbReference type="GO" id="GO:0004605">
    <property type="term" value="F:phosphatidate cytidylyltransferase activity"/>
    <property type="evidence" value="ECO:0007669"/>
    <property type="project" value="UniProtKB-EC"/>
</dbReference>
<dbReference type="EMBL" id="CP050898">
    <property type="protein sequence ID" value="QIX20363.1"/>
    <property type="molecule type" value="Genomic_DNA"/>
</dbReference>
<evidence type="ECO:0000256" key="19">
    <source>
        <dbReference type="SAM" id="Phobius"/>
    </source>
</evidence>
<evidence type="ECO:0000256" key="11">
    <source>
        <dbReference type="ARBA" id="ARBA00022692"/>
    </source>
</evidence>
<dbReference type="GO" id="GO:0016024">
    <property type="term" value="P:CDP-diacylglycerol biosynthetic process"/>
    <property type="evidence" value="ECO:0007669"/>
    <property type="project" value="UniProtKB-UniPathway"/>
</dbReference>
<evidence type="ECO:0000256" key="3">
    <source>
        <dbReference type="ARBA" id="ARBA00005119"/>
    </source>
</evidence>
<name>A0A1L9CUN9_9HYPH</name>
<evidence type="ECO:0000256" key="17">
    <source>
        <dbReference type="ARBA" id="ARBA00023264"/>
    </source>
</evidence>
<keyword evidence="16" id="KW-0594">Phospholipid biosynthesis</keyword>
<dbReference type="InterPro" id="IPR000374">
    <property type="entry name" value="PC_trans"/>
</dbReference>
<evidence type="ECO:0000256" key="15">
    <source>
        <dbReference type="ARBA" id="ARBA00023136"/>
    </source>
</evidence>
<dbReference type="PROSITE" id="PS01315">
    <property type="entry name" value="CDS"/>
    <property type="match status" value="1"/>
</dbReference>
<dbReference type="HOGENOM" id="CLU_037294_1_1_5"/>
<protein>
    <recommendedName>
        <fullName evidence="7 18">Phosphatidate cytidylyltransferase</fullName>
        <ecNumber evidence="6 18">2.7.7.41</ecNumber>
    </recommendedName>
</protein>
<evidence type="ECO:0000313" key="20">
    <source>
        <dbReference type="EMBL" id="CDI08272.1"/>
    </source>
</evidence>
<keyword evidence="11 18" id="KW-0812">Transmembrane</keyword>
<dbReference type="Proteomes" id="UP000500870">
    <property type="component" value="Chromosome 1"/>
</dbReference>
<keyword evidence="14" id="KW-0443">Lipid metabolism</keyword>
<keyword evidence="17" id="KW-1208">Phospholipid metabolism</keyword>
<feature type="transmembrane region" description="Helical" evidence="19">
    <location>
        <begin position="171"/>
        <end position="190"/>
    </location>
</feature>
<keyword evidence="15 19" id="KW-0472">Membrane</keyword>
<feature type="transmembrane region" description="Helical" evidence="19">
    <location>
        <begin position="103"/>
        <end position="122"/>
    </location>
</feature>
<accession>A0A1L9CUN9</accession>
<keyword evidence="8" id="KW-1003">Cell membrane</keyword>
<evidence type="ECO:0000256" key="13">
    <source>
        <dbReference type="ARBA" id="ARBA00022989"/>
    </source>
</evidence>
<evidence type="ECO:0000256" key="18">
    <source>
        <dbReference type="RuleBase" id="RU003938"/>
    </source>
</evidence>
<dbReference type="EC" id="2.7.7.41" evidence="6 18"/>
<feature type="transmembrane region" description="Helical" evidence="19">
    <location>
        <begin position="63"/>
        <end position="82"/>
    </location>
</feature>
<evidence type="ECO:0000256" key="9">
    <source>
        <dbReference type="ARBA" id="ARBA00022516"/>
    </source>
</evidence>
<evidence type="ECO:0000256" key="2">
    <source>
        <dbReference type="ARBA" id="ARBA00004651"/>
    </source>
</evidence>
<feature type="transmembrane region" description="Helical" evidence="19">
    <location>
        <begin position="196"/>
        <end position="215"/>
    </location>
</feature>
<evidence type="ECO:0000313" key="23">
    <source>
        <dbReference type="Proteomes" id="UP000500870"/>
    </source>
</evidence>
<proteinExistence type="inferred from homology"/>
<evidence type="ECO:0000256" key="14">
    <source>
        <dbReference type="ARBA" id="ARBA00023098"/>
    </source>
</evidence>
<evidence type="ECO:0000313" key="21">
    <source>
        <dbReference type="EMBL" id="QIX20363.1"/>
    </source>
</evidence>
<dbReference type="Pfam" id="PF01148">
    <property type="entry name" value="CTP_transf_1"/>
    <property type="match status" value="1"/>
</dbReference>
<dbReference type="EMBL" id="HG518322">
    <property type="protein sequence ID" value="CDI08272.1"/>
    <property type="molecule type" value="Genomic_DNA"/>
</dbReference>